<dbReference type="InterPro" id="IPR003653">
    <property type="entry name" value="Peptidase_C48_C"/>
</dbReference>
<dbReference type="PANTHER" id="PTHR33018:SF31">
    <property type="entry name" value="TRANSPOSASE, PTTA_EN_SPM, PLANT"/>
    <property type="match status" value="1"/>
</dbReference>
<dbReference type="GO" id="GO:0006508">
    <property type="term" value="P:proteolysis"/>
    <property type="evidence" value="ECO:0007669"/>
    <property type="project" value="UniProtKB-KW"/>
</dbReference>
<dbReference type="SUPFAM" id="SSF54001">
    <property type="entry name" value="Cysteine proteinases"/>
    <property type="match status" value="1"/>
</dbReference>
<protein>
    <recommendedName>
        <fullName evidence="4">Ubiquitin-like protease family profile domain-containing protein</fullName>
    </recommendedName>
</protein>
<feature type="domain" description="Ubiquitin-like protease family profile" evidence="4">
    <location>
        <begin position="74"/>
        <end position="234"/>
    </location>
</feature>
<gene>
    <name evidence="5" type="ORF">CEURO_LOCUS16442</name>
</gene>
<dbReference type="Pfam" id="PF02902">
    <property type="entry name" value="Peptidase_C48"/>
    <property type="match status" value="1"/>
</dbReference>
<dbReference type="PROSITE" id="PS50600">
    <property type="entry name" value="ULP_PROTEASE"/>
    <property type="match status" value="1"/>
</dbReference>
<dbReference type="PANTHER" id="PTHR33018">
    <property type="entry name" value="OS10G0338966 PROTEIN-RELATED"/>
    <property type="match status" value="1"/>
</dbReference>
<evidence type="ECO:0000259" key="4">
    <source>
        <dbReference type="PROSITE" id="PS50600"/>
    </source>
</evidence>
<keyword evidence="2" id="KW-0645">Protease</keyword>
<dbReference type="AlphaFoldDB" id="A0A9P1EFY5"/>
<dbReference type="InterPro" id="IPR038765">
    <property type="entry name" value="Papain-like_cys_pep_sf"/>
</dbReference>
<dbReference type="GO" id="GO:0008234">
    <property type="term" value="F:cysteine-type peptidase activity"/>
    <property type="evidence" value="ECO:0007669"/>
    <property type="project" value="InterPro"/>
</dbReference>
<dbReference type="EMBL" id="CAMAPE010000045">
    <property type="protein sequence ID" value="CAH9104169.1"/>
    <property type="molecule type" value="Genomic_DNA"/>
</dbReference>
<dbReference type="Proteomes" id="UP001152484">
    <property type="component" value="Unassembled WGS sequence"/>
</dbReference>
<evidence type="ECO:0000256" key="2">
    <source>
        <dbReference type="ARBA" id="ARBA00022670"/>
    </source>
</evidence>
<comment type="similarity">
    <text evidence="1">Belongs to the peptidase C48 family.</text>
</comment>
<keyword evidence="3" id="KW-0378">Hydrolase</keyword>
<reference evidence="5" key="1">
    <citation type="submission" date="2022-07" db="EMBL/GenBank/DDBJ databases">
        <authorList>
            <person name="Macas J."/>
            <person name="Novak P."/>
            <person name="Neumann P."/>
        </authorList>
    </citation>
    <scope>NUCLEOTIDE SEQUENCE</scope>
</reference>
<accession>A0A9P1EFY5</accession>
<comment type="caution">
    <text evidence="5">The sequence shown here is derived from an EMBL/GenBank/DDBJ whole genome shotgun (WGS) entry which is preliminary data.</text>
</comment>
<keyword evidence="6" id="KW-1185">Reference proteome</keyword>
<evidence type="ECO:0000313" key="6">
    <source>
        <dbReference type="Proteomes" id="UP001152484"/>
    </source>
</evidence>
<evidence type="ECO:0000313" key="5">
    <source>
        <dbReference type="EMBL" id="CAH9104169.1"/>
    </source>
</evidence>
<evidence type="ECO:0000256" key="1">
    <source>
        <dbReference type="ARBA" id="ARBA00005234"/>
    </source>
</evidence>
<dbReference type="Gene3D" id="3.40.395.10">
    <property type="entry name" value="Adenoviral Proteinase, Chain A"/>
    <property type="match status" value="1"/>
</dbReference>
<organism evidence="5 6">
    <name type="scientific">Cuscuta europaea</name>
    <name type="common">European dodder</name>
    <dbReference type="NCBI Taxonomy" id="41803"/>
    <lineage>
        <taxon>Eukaryota</taxon>
        <taxon>Viridiplantae</taxon>
        <taxon>Streptophyta</taxon>
        <taxon>Embryophyta</taxon>
        <taxon>Tracheophyta</taxon>
        <taxon>Spermatophyta</taxon>
        <taxon>Magnoliopsida</taxon>
        <taxon>eudicotyledons</taxon>
        <taxon>Gunneridae</taxon>
        <taxon>Pentapetalae</taxon>
        <taxon>asterids</taxon>
        <taxon>lamiids</taxon>
        <taxon>Solanales</taxon>
        <taxon>Convolvulaceae</taxon>
        <taxon>Cuscuteae</taxon>
        <taxon>Cuscuta</taxon>
        <taxon>Cuscuta subgen. Cuscuta</taxon>
    </lineage>
</organism>
<sequence length="277" mass="32121">MKKKQTPFVERDPPKVTVAPSICPLVSESILDTLTDDVLELHEALQWFELENCKFSVHLSTDVFCFQEDRPFGATIDRDELSRFLEGDSLEICIIQTFMVCLKEKLVELGRDDIGFLCPHLCSSEHYKLDKKGTMTYLKHALIKSFEKSFIFLPYHEGYHWILLVICPMIDKGYIFDSISSSSISIQRDLTTMYRVASAQKGSGKPIKWNSVKVAQQTGSTECGYYVMRFMWEIISYSENHDIGKVWRSRSEPYTLAEFNDIRNIWSRYFLDVVLQS</sequence>
<proteinExistence type="inferred from homology"/>
<dbReference type="OrthoDB" id="1869436at2759"/>
<name>A0A9P1EFY5_CUSEU</name>
<evidence type="ECO:0000256" key="3">
    <source>
        <dbReference type="ARBA" id="ARBA00022801"/>
    </source>
</evidence>